<comment type="caution">
    <text evidence="1">The sequence shown here is derived from an EMBL/GenBank/DDBJ whole genome shotgun (WGS) entry which is preliminary data.</text>
</comment>
<keyword evidence="2" id="KW-1185">Reference proteome</keyword>
<accession>A0A834N202</accession>
<reference evidence="1" key="1">
    <citation type="journal article" date="2020" name="G3 (Bethesda)">
        <title>High-Quality Assemblies for Three Invasive Social Wasps from the &lt;i&gt;Vespula&lt;/i&gt; Genus.</title>
        <authorList>
            <person name="Harrop T.W.R."/>
            <person name="Guhlin J."/>
            <person name="McLaughlin G.M."/>
            <person name="Permina E."/>
            <person name="Stockwell P."/>
            <person name="Gilligan J."/>
            <person name="Le Lec M.F."/>
            <person name="Gruber M.A.M."/>
            <person name="Quinn O."/>
            <person name="Lovegrove M."/>
            <person name="Duncan E.J."/>
            <person name="Remnant E.J."/>
            <person name="Van Eeckhoven J."/>
            <person name="Graham B."/>
            <person name="Knapp R.A."/>
            <person name="Langford K.W."/>
            <person name="Kronenberg Z."/>
            <person name="Press M.O."/>
            <person name="Eacker S.M."/>
            <person name="Wilson-Rankin E.E."/>
            <person name="Purcell J."/>
            <person name="Lester P.J."/>
            <person name="Dearden P.K."/>
        </authorList>
    </citation>
    <scope>NUCLEOTIDE SEQUENCE</scope>
    <source>
        <strain evidence="1">Volc-1</strain>
    </source>
</reference>
<name>A0A834N202_VESPE</name>
<gene>
    <name evidence="1" type="ORF">H0235_017103</name>
</gene>
<dbReference type="AlphaFoldDB" id="A0A834N202"/>
<dbReference type="Proteomes" id="UP000600918">
    <property type="component" value="Unassembled WGS sequence"/>
</dbReference>
<organism evidence="1 2">
    <name type="scientific">Vespula pensylvanica</name>
    <name type="common">Western yellow jacket</name>
    <name type="synonym">Wasp</name>
    <dbReference type="NCBI Taxonomy" id="30213"/>
    <lineage>
        <taxon>Eukaryota</taxon>
        <taxon>Metazoa</taxon>
        <taxon>Ecdysozoa</taxon>
        <taxon>Arthropoda</taxon>
        <taxon>Hexapoda</taxon>
        <taxon>Insecta</taxon>
        <taxon>Pterygota</taxon>
        <taxon>Neoptera</taxon>
        <taxon>Endopterygota</taxon>
        <taxon>Hymenoptera</taxon>
        <taxon>Apocrita</taxon>
        <taxon>Aculeata</taxon>
        <taxon>Vespoidea</taxon>
        <taxon>Vespidae</taxon>
        <taxon>Vespinae</taxon>
        <taxon>Vespula</taxon>
    </lineage>
</organism>
<proteinExistence type="predicted"/>
<evidence type="ECO:0000313" key="2">
    <source>
        <dbReference type="Proteomes" id="UP000600918"/>
    </source>
</evidence>
<evidence type="ECO:0000313" key="1">
    <source>
        <dbReference type="EMBL" id="KAF7392104.1"/>
    </source>
</evidence>
<dbReference type="EMBL" id="JACSDY010000022">
    <property type="protein sequence ID" value="KAF7392104.1"/>
    <property type="molecule type" value="Genomic_DNA"/>
</dbReference>
<sequence length="137" mass="15754">MLFVPRKRYESEIAAFTAGFGFPRHRALCHGEPPSRSGKDTIARMLQPGPIETRIPLQFLDQKSKEREEWNFDKERAAVHLALPDKLIKRRSPKSYLLVAFPAINQYSTAEMTRTVFDEIVGNLSKARLGIYLPSHW</sequence>
<protein>
    <submittedName>
        <fullName evidence="1">Uncharacterized protein</fullName>
    </submittedName>
</protein>